<dbReference type="Pfam" id="PF05016">
    <property type="entry name" value="ParE_toxin"/>
    <property type="match status" value="1"/>
</dbReference>
<sequence>MNYYAERNPRAARRMTDEILTAVELLIAEPVATPGRPGKVAGTSERILSRRTPFVIVYRELTGNAGGVQILHVIHHARKYP</sequence>
<dbReference type="AlphaFoldDB" id="A0A401JGU1"/>
<reference evidence="2 3" key="1">
    <citation type="journal article" date="2019" name="Front. Microbiol.">
        <title>Genomes of Neutrophilic Sulfur-Oxidizing Chemolithoautotrophs Representing 9 Proteobacterial Species From 8 Genera.</title>
        <authorList>
            <person name="Watanabe T."/>
            <person name="Kojima H."/>
            <person name="Umezawa K."/>
            <person name="Hori C."/>
            <person name="Takasuka T.E."/>
            <person name="Kato Y."/>
            <person name="Fukui M."/>
        </authorList>
    </citation>
    <scope>NUCLEOTIDE SEQUENCE [LARGE SCALE GENOMIC DNA]</scope>
    <source>
        <strain evidence="2 3">TTN</strain>
    </source>
</reference>
<evidence type="ECO:0008006" key="4">
    <source>
        <dbReference type="Google" id="ProtNLM"/>
    </source>
</evidence>
<evidence type="ECO:0000256" key="1">
    <source>
        <dbReference type="ARBA" id="ARBA00022649"/>
    </source>
</evidence>
<keyword evidence="3" id="KW-1185">Reference proteome</keyword>
<dbReference type="EMBL" id="BGOW01000028">
    <property type="protein sequence ID" value="GBL46861.1"/>
    <property type="molecule type" value="Genomic_DNA"/>
</dbReference>
<comment type="caution">
    <text evidence="2">The sequence shown here is derived from an EMBL/GenBank/DDBJ whole genome shotgun (WGS) entry which is preliminary data.</text>
</comment>
<evidence type="ECO:0000313" key="2">
    <source>
        <dbReference type="EMBL" id="GBL46861.1"/>
    </source>
</evidence>
<name>A0A401JGU1_9PROT</name>
<keyword evidence="1" id="KW-1277">Toxin-antitoxin system</keyword>
<evidence type="ECO:0000313" key="3">
    <source>
        <dbReference type="Proteomes" id="UP000286806"/>
    </source>
</evidence>
<protein>
    <recommendedName>
        <fullName evidence="4">Type II toxin-antitoxin system RelE/ParE family toxin</fullName>
    </recommendedName>
</protein>
<dbReference type="InterPro" id="IPR007712">
    <property type="entry name" value="RelE/ParE_toxin"/>
</dbReference>
<accession>A0A401JGU1</accession>
<gene>
    <name evidence="2" type="ORF">SFMTTN_2687</name>
</gene>
<dbReference type="InterPro" id="IPR035093">
    <property type="entry name" value="RelE/ParE_toxin_dom_sf"/>
</dbReference>
<dbReference type="Gene3D" id="3.30.2310.20">
    <property type="entry name" value="RelE-like"/>
    <property type="match status" value="1"/>
</dbReference>
<organism evidence="2 3">
    <name type="scientific">Sulfuriferula multivorans</name>
    <dbReference type="NCBI Taxonomy" id="1559896"/>
    <lineage>
        <taxon>Bacteria</taxon>
        <taxon>Pseudomonadati</taxon>
        <taxon>Pseudomonadota</taxon>
        <taxon>Betaproteobacteria</taxon>
        <taxon>Nitrosomonadales</taxon>
        <taxon>Sulfuricellaceae</taxon>
        <taxon>Sulfuriferula</taxon>
    </lineage>
</organism>
<proteinExistence type="predicted"/>
<dbReference type="Proteomes" id="UP000286806">
    <property type="component" value="Unassembled WGS sequence"/>
</dbReference>